<keyword evidence="3" id="KW-1185">Reference proteome</keyword>
<evidence type="ECO:0000313" key="1">
    <source>
        <dbReference type="EMBL" id="MBR0661338.1"/>
    </source>
</evidence>
<organism evidence="1 4">
    <name type="scientific">Neoroseomonas oryzicola</name>
    <dbReference type="NCBI Taxonomy" id="535904"/>
    <lineage>
        <taxon>Bacteria</taxon>
        <taxon>Pseudomonadati</taxon>
        <taxon>Pseudomonadota</taxon>
        <taxon>Alphaproteobacteria</taxon>
        <taxon>Acetobacterales</taxon>
        <taxon>Acetobacteraceae</taxon>
        <taxon>Neoroseomonas</taxon>
    </lineage>
</organism>
<dbReference type="RefSeq" id="WP_168042730.1">
    <property type="nucleotide sequence ID" value="NZ_JAAEDK010000050.1"/>
</dbReference>
<evidence type="ECO:0000313" key="3">
    <source>
        <dbReference type="Proteomes" id="UP000746741"/>
    </source>
</evidence>
<protein>
    <submittedName>
        <fullName evidence="1">Uncharacterized protein</fullName>
    </submittedName>
</protein>
<name>A0A9X9WLX8_9PROT</name>
<proteinExistence type="predicted"/>
<dbReference type="AlphaFoldDB" id="A0A9X9WLX8"/>
<sequence length="78" mass="8527">MTPPLHIQRGAEHLCRMGPRGLAEFLHDLGERTGTVAEIADMLAEWRRLDPALLGAVLAQFAGARQFPPSIQPVERAA</sequence>
<evidence type="ECO:0000313" key="4">
    <source>
        <dbReference type="Proteomes" id="UP001138708"/>
    </source>
</evidence>
<accession>A0A9X9WLX8</accession>
<dbReference type="Proteomes" id="UP000746741">
    <property type="component" value="Unassembled WGS sequence"/>
</dbReference>
<dbReference type="EMBL" id="JAAEDK010000050">
    <property type="protein sequence ID" value="MBR0661338.1"/>
    <property type="molecule type" value="Genomic_DNA"/>
</dbReference>
<dbReference type="EMBL" id="JAAVUP010000005">
    <property type="protein sequence ID" value="NKE18828.1"/>
    <property type="molecule type" value="Genomic_DNA"/>
</dbReference>
<dbReference type="Proteomes" id="UP001138708">
    <property type="component" value="Unassembled WGS sequence"/>
</dbReference>
<reference evidence="2 3" key="2">
    <citation type="submission" date="2020-02" db="EMBL/GenBank/DDBJ databases">
        <authorList>
            <person name="Sun Q."/>
            <person name="Inoue M."/>
        </authorList>
    </citation>
    <scope>NUCLEOTIDE SEQUENCE [LARGE SCALE GENOMIC DNA]</scope>
    <source>
        <strain evidence="2 3">KCTC 22478</strain>
    </source>
</reference>
<reference evidence="1" key="1">
    <citation type="submission" date="2020-01" db="EMBL/GenBank/DDBJ databases">
        <authorList>
            <person name="Rat A."/>
        </authorList>
    </citation>
    <scope>NUCLEOTIDE SEQUENCE</scope>
    <source>
        <strain evidence="1">LMG 31161</strain>
    </source>
</reference>
<gene>
    <name evidence="2" type="ORF">GWK15_17875</name>
    <name evidence="1" type="ORF">GXW75_18935</name>
</gene>
<evidence type="ECO:0000313" key="2">
    <source>
        <dbReference type="EMBL" id="NKE18828.1"/>
    </source>
</evidence>
<reference evidence="1" key="3">
    <citation type="journal article" date="2021" name="Syst. Appl. Microbiol.">
        <title>Roseomonas hellenica sp. nov., isolated from roots of wild-growing Alkanna tinctoria.</title>
        <authorList>
            <person name="Rat A."/>
            <person name="Naranjo H.D."/>
            <person name="Lebbe L."/>
            <person name="Cnockaert M."/>
            <person name="Krigas N."/>
            <person name="Grigoriadou K."/>
            <person name="Maloupa E."/>
            <person name="Willems A."/>
        </authorList>
    </citation>
    <scope>NUCLEOTIDE SEQUENCE</scope>
    <source>
        <strain evidence="1">LMG 31161</strain>
    </source>
</reference>
<comment type="caution">
    <text evidence="1">The sequence shown here is derived from an EMBL/GenBank/DDBJ whole genome shotgun (WGS) entry which is preliminary data.</text>
</comment>